<evidence type="ECO:0000256" key="2">
    <source>
        <dbReference type="SAM" id="SignalP"/>
    </source>
</evidence>
<feature type="signal peptide" evidence="2">
    <location>
        <begin position="1"/>
        <end position="27"/>
    </location>
</feature>
<organism evidence="3 4">
    <name type="scientific">Cystoisospora suis</name>
    <dbReference type="NCBI Taxonomy" id="483139"/>
    <lineage>
        <taxon>Eukaryota</taxon>
        <taxon>Sar</taxon>
        <taxon>Alveolata</taxon>
        <taxon>Apicomplexa</taxon>
        <taxon>Conoidasida</taxon>
        <taxon>Coccidia</taxon>
        <taxon>Eucoccidiorida</taxon>
        <taxon>Eimeriorina</taxon>
        <taxon>Sarcocystidae</taxon>
        <taxon>Cystoisospora</taxon>
    </lineage>
</organism>
<feature type="compositionally biased region" description="Polar residues" evidence="1">
    <location>
        <begin position="32"/>
        <end position="43"/>
    </location>
</feature>
<dbReference type="RefSeq" id="XP_067922767.1">
    <property type="nucleotide sequence ID" value="XM_068065264.1"/>
</dbReference>
<feature type="compositionally biased region" description="Low complexity" evidence="1">
    <location>
        <begin position="71"/>
        <end position="82"/>
    </location>
</feature>
<reference evidence="3 4" key="1">
    <citation type="journal article" date="2017" name="Int. J. Parasitol.">
        <title>The genome of the protozoan parasite Cystoisospora suis and a reverse vaccinology approach to identify vaccine candidates.</title>
        <authorList>
            <person name="Palmieri N."/>
            <person name="Shrestha A."/>
            <person name="Ruttkowski B."/>
            <person name="Beck T."/>
            <person name="Vogl C."/>
            <person name="Tomley F."/>
            <person name="Blake D.P."/>
            <person name="Joachim A."/>
        </authorList>
    </citation>
    <scope>NUCLEOTIDE SEQUENCE [LARGE SCALE GENOMIC DNA]</scope>
    <source>
        <strain evidence="3 4">Wien I</strain>
    </source>
</reference>
<evidence type="ECO:0000313" key="4">
    <source>
        <dbReference type="Proteomes" id="UP000221165"/>
    </source>
</evidence>
<protein>
    <recommendedName>
        <fullName evidence="5">Transmembrane protein</fullName>
    </recommendedName>
</protein>
<dbReference type="VEuPathDB" id="ToxoDB:CSUI_005085"/>
<dbReference type="GeneID" id="94428475"/>
<proteinExistence type="predicted"/>
<evidence type="ECO:0000313" key="3">
    <source>
        <dbReference type="EMBL" id="PHJ21082.1"/>
    </source>
</evidence>
<dbReference type="EMBL" id="MIGC01002435">
    <property type="protein sequence ID" value="PHJ21082.1"/>
    <property type="molecule type" value="Genomic_DNA"/>
</dbReference>
<keyword evidence="2" id="KW-0732">Signal</keyword>
<dbReference type="Proteomes" id="UP000221165">
    <property type="component" value="Unassembled WGS sequence"/>
</dbReference>
<gene>
    <name evidence="3" type="ORF">CSUI_005085</name>
</gene>
<accession>A0A2C6KYU9</accession>
<feature type="chain" id="PRO_5012790359" description="Transmembrane protein" evidence="2">
    <location>
        <begin position="28"/>
        <end position="127"/>
    </location>
</feature>
<evidence type="ECO:0000256" key="1">
    <source>
        <dbReference type="SAM" id="MobiDB-lite"/>
    </source>
</evidence>
<sequence>MAIICSRGGSCALLFLVVLVCLHLSSNVCDVQDTQPVSRSTSPVLGAEAAHPAGGQAERPSLTNSPLPGDTQQKTSTTTTKSTTDDGYQAMVDAAKEELEANIKAERDWEEAWIQFAMSRKDDRGSV</sequence>
<name>A0A2C6KYU9_9APIC</name>
<feature type="region of interest" description="Disordered" evidence="1">
    <location>
        <begin position="32"/>
        <end position="86"/>
    </location>
</feature>
<keyword evidence="4" id="KW-1185">Reference proteome</keyword>
<dbReference type="AlphaFoldDB" id="A0A2C6KYU9"/>
<comment type="caution">
    <text evidence="3">The sequence shown here is derived from an EMBL/GenBank/DDBJ whole genome shotgun (WGS) entry which is preliminary data.</text>
</comment>
<evidence type="ECO:0008006" key="5">
    <source>
        <dbReference type="Google" id="ProtNLM"/>
    </source>
</evidence>